<reference evidence="2" key="1">
    <citation type="submission" date="2020-08" db="EMBL/GenBank/DDBJ databases">
        <title>Novel species isolated from subtropical streams in China.</title>
        <authorList>
            <person name="Lu H."/>
        </authorList>
    </citation>
    <scope>NUCLEOTIDE SEQUENCE</scope>
    <source>
        <strain evidence="2">CY7W</strain>
    </source>
</reference>
<evidence type="ECO:0008006" key="4">
    <source>
        <dbReference type="Google" id="ProtNLM"/>
    </source>
</evidence>
<evidence type="ECO:0000313" key="3">
    <source>
        <dbReference type="Proteomes" id="UP000612361"/>
    </source>
</evidence>
<accession>A0A923I1W4</accession>
<evidence type="ECO:0000313" key="2">
    <source>
        <dbReference type="EMBL" id="MBC3933881.1"/>
    </source>
</evidence>
<protein>
    <recommendedName>
        <fullName evidence="4">Secreted protein</fullName>
    </recommendedName>
</protein>
<dbReference type="RefSeq" id="WP_186879521.1">
    <property type="nucleotide sequence ID" value="NZ_JACOGG010000001.1"/>
</dbReference>
<organism evidence="2 3">
    <name type="scientific">Undibacterium rugosum</name>
    <dbReference type="NCBI Taxonomy" id="2762291"/>
    <lineage>
        <taxon>Bacteria</taxon>
        <taxon>Pseudomonadati</taxon>
        <taxon>Pseudomonadota</taxon>
        <taxon>Betaproteobacteria</taxon>
        <taxon>Burkholderiales</taxon>
        <taxon>Oxalobacteraceae</taxon>
        <taxon>Undibacterium</taxon>
    </lineage>
</organism>
<feature type="chain" id="PRO_5037931471" description="Secreted protein" evidence="1">
    <location>
        <begin position="18"/>
        <end position="86"/>
    </location>
</feature>
<keyword evidence="1" id="KW-0732">Signal</keyword>
<comment type="caution">
    <text evidence="2">The sequence shown here is derived from an EMBL/GenBank/DDBJ whole genome shotgun (WGS) entry which is preliminary data.</text>
</comment>
<name>A0A923I1W4_9BURK</name>
<sequence>MIPYFFKSCLTSSAFFARIGSAFFNGSASILFVFTEDAADADVLDCSGFTALAGTAADGLVTEAGAAATLATGALALADADTAAGF</sequence>
<dbReference type="EMBL" id="JACOGG010000001">
    <property type="protein sequence ID" value="MBC3933881.1"/>
    <property type="molecule type" value="Genomic_DNA"/>
</dbReference>
<keyword evidence="3" id="KW-1185">Reference proteome</keyword>
<feature type="signal peptide" evidence="1">
    <location>
        <begin position="1"/>
        <end position="17"/>
    </location>
</feature>
<gene>
    <name evidence="2" type="ORF">H8K47_00780</name>
</gene>
<dbReference type="AlphaFoldDB" id="A0A923I1W4"/>
<proteinExistence type="predicted"/>
<dbReference type="Proteomes" id="UP000612361">
    <property type="component" value="Unassembled WGS sequence"/>
</dbReference>
<evidence type="ECO:0000256" key="1">
    <source>
        <dbReference type="SAM" id="SignalP"/>
    </source>
</evidence>